<dbReference type="InterPro" id="IPR008266">
    <property type="entry name" value="Tyr_kinase_AS"/>
</dbReference>
<dbReference type="Proteomes" id="UP001497453">
    <property type="component" value="Chromosome 1"/>
</dbReference>
<proteinExistence type="predicted"/>
<keyword evidence="7" id="KW-1185">Reference proteome</keyword>
<keyword evidence="1" id="KW-0808">Transferase</keyword>
<dbReference type="EMBL" id="OZ037944">
    <property type="protein sequence ID" value="CAL1693950.1"/>
    <property type="molecule type" value="Genomic_DNA"/>
</dbReference>
<dbReference type="InterPro" id="IPR001245">
    <property type="entry name" value="Ser-Thr/Tyr_kinase_cat_dom"/>
</dbReference>
<evidence type="ECO:0000256" key="4">
    <source>
        <dbReference type="ARBA" id="ARBA00022840"/>
    </source>
</evidence>
<evidence type="ECO:0000256" key="3">
    <source>
        <dbReference type="ARBA" id="ARBA00022777"/>
    </source>
</evidence>
<keyword evidence="4" id="KW-0067">ATP-binding</keyword>
<evidence type="ECO:0000313" key="7">
    <source>
        <dbReference type="Proteomes" id="UP001497453"/>
    </source>
</evidence>
<dbReference type="PROSITE" id="PS00109">
    <property type="entry name" value="PROTEIN_KINASE_TYR"/>
    <property type="match status" value="1"/>
</dbReference>
<reference evidence="7" key="1">
    <citation type="submission" date="2024-04" db="EMBL/GenBank/DDBJ databases">
        <authorList>
            <person name="Shaw F."/>
            <person name="Minotto A."/>
        </authorList>
    </citation>
    <scope>NUCLEOTIDE SEQUENCE [LARGE SCALE GENOMIC DNA]</scope>
</reference>
<dbReference type="PANTHER" id="PTHR44329:SF288">
    <property type="entry name" value="MITOGEN-ACTIVATED PROTEIN KINASE KINASE KINASE 20"/>
    <property type="match status" value="1"/>
</dbReference>
<sequence length="417" mass="47140">MFNLMRCINYLPCVSNIRKSTPVDLSDDSTLTDIKADGGLKEIAASDGGWCARRCSRTSKPHRSKHRLPKVLQQLCHEHKCVLCSLKKSGQDERPFSPTPMKTLLRALGLAPQPPSLTPMMILQQELEPQYPSLFLPVKRDNDLPQRVGDFSDVFTARYSGRKVALKRLRYIPALSDARHMNCNRTLAREAFIWSQLRHPNIVPVLGLDFTISYTLPTIISPWQENGNIMRYMESMQNGPSGAQLIGWLMDITSGLDYLHQSKIVHGDLRGVNVLISDDGRAMLSDFGLSIFHAKYGGEYVRFETARWVAPELLYPPPTKKDCPTYASDIYSLACLTIEMYTRECPFSGHSDLHVERMVLRGDRPERPTNGSGQPMGDPLWRLLESCWHASASQRPSISEVVDRLKLIAVDTRSRSR</sequence>
<dbReference type="InterPro" id="IPR011009">
    <property type="entry name" value="Kinase-like_dom_sf"/>
</dbReference>
<evidence type="ECO:0000256" key="2">
    <source>
        <dbReference type="ARBA" id="ARBA00022741"/>
    </source>
</evidence>
<evidence type="ECO:0000256" key="1">
    <source>
        <dbReference type="ARBA" id="ARBA00022679"/>
    </source>
</evidence>
<keyword evidence="2" id="KW-0547">Nucleotide-binding</keyword>
<feature type="domain" description="Protein kinase" evidence="5">
    <location>
        <begin position="140"/>
        <end position="408"/>
    </location>
</feature>
<keyword evidence="3" id="KW-0418">Kinase</keyword>
<dbReference type="Gene3D" id="1.10.510.10">
    <property type="entry name" value="Transferase(Phosphotransferase) domain 1"/>
    <property type="match status" value="1"/>
</dbReference>
<dbReference type="InterPro" id="IPR000719">
    <property type="entry name" value="Prot_kinase_dom"/>
</dbReference>
<dbReference type="PROSITE" id="PS50011">
    <property type="entry name" value="PROTEIN_KINASE_DOM"/>
    <property type="match status" value="1"/>
</dbReference>
<dbReference type="Pfam" id="PF07714">
    <property type="entry name" value="PK_Tyr_Ser-Thr"/>
    <property type="match status" value="1"/>
</dbReference>
<dbReference type="PANTHER" id="PTHR44329">
    <property type="entry name" value="SERINE/THREONINE-PROTEIN KINASE TNNI3K-RELATED"/>
    <property type="match status" value="1"/>
</dbReference>
<protein>
    <recommendedName>
        <fullName evidence="5">Protein kinase domain-containing protein</fullName>
    </recommendedName>
</protein>
<dbReference type="SUPFAM" id="SSF56112">
    <property type="entry name" value="Protein kinase-like (PK-like)"/>
    <property type="match status" value="1"/>
</dbReference>
<gene>
    <name evidence="6" type="ORF">GFSPODELE1_LOCUS81</name>
</gene>
<organism evidence="6 7">
    <name type="scientific">Somion occarium</name>
    <dbReference type="NCBI Taxonomy" id="3059160"/>
    <lineage>
        <taxon>Eukaryota</taxon>
        <taxon>Fungi</taxon>
        <taxon>Dikarya</taxon>
        <taxon>Basidiomycota</taxon>
        <taxon>Agaricomycotina</taxon>
        <taxon>Agaricomycetes</taxon>
        <taxon>Polyporales</taxon>
        <taxon>Cerrenaceae</taxon>
        <taxon>Somion</taxon>
    </lineage>
</organism>
<evidence type="ECO:0000313" key="6">
    <source>
        <dbReference type="EMBL" id="CAL1693950.1"/>
    </source>
</evidence>
<name>A0ABP1CEL6_9APHY</name>
<dbReference type="InterPro" id="IPR051681">
    <property type="entry name" value="Ser/Thr_Kinases-Pseudokinases"/>
</dbReference>
<evidence type="ECO:0000259" key="5">
    <source>
        <dbReference type="PROSITE" id="PS50011"/>
    </source>
</evidence>
<accession>A0ABP1CEL6</accession>